<reference evidence="2 4" key="1">
    <citation type="journal article" date="2014" name="BMC Genomics">
        <title>Genome sequence of Anopheles sinensis provides insight into genetics basis of mosquito competence for malaria parasites.</title>
        <authorList>
            <person name="Zhou D."/>
            <person name="Zhang D."/>
            <person name="Ding G."/>
            <person name="Shi L."/>
            <person name="Hou Q."/>
            <person name="Ye Y."/>
            <person name="Xu Y."/>
            <person name="Zhou H."/>
            <person name="Xiong C."/>
            <person name="Li S."/>
            <person name="Yu J."/>
            <person name="Hong S."/>
            <person name="Yu X."/>
            <person name="Zou P."/>
            <person name="Chen C."/>
            <person name="Chang X."/>
            <person name="Wang W."/>
            <person name="Lv Y."/>
            <person name="Sun Y."/>
            <person name="Ma L."/>
            <person name="Shen B."/>
            <person name="Zhu C."/>
        </authorList>
    </citation>
    <scope>NUCLEOTIDE SEQUENCE [LARGE SCALE GENOMIC DNA]</scope>
</reference>
<accession>A0A084VT11</accession>
<reference evidence="3" key="2">
    <citation type="submission" date="2020-05" db="UniProtKB">
        <authorList>
            <consortium name="EnsemblMetazoa"/>
        </authorList>
    </citation>
    <scope>IDENTIFICATION</scope>
</reference>
<dbReference type="EMBL" id="ATLV01016152">
    <property type="status" value="NOT_ANNOTATED_CDS"/>
    <property type="molecule type" value="Genomic_DNA"/>
</dbReference>
<evidence type="ECO:0000313" key="4">
    <source>
        <dbReference type="Proteomes" id="UP000030765"/>
    </source>
</evidence>
<evidence type="ECO:0000313" key="2">
    <source>
        <dbReference type="EMBL" id="KFB41105.1"/>
    </source>
</evidence>
<feature type="region of interest" description="Disordered" evidence="1">
    <location>
        <begin position="36"/>
        <end position="55"/>
    </location>
</feature>
<dbReference type="AlphaFoldDB" id="A0A084VT11"/>
<protein>
    <submittedName>
        <fullName evidence="2 3">Uncharacterized protein</fullName>
    </submittedName>
</protein>
<dbReference type="EnsemblMetazoa" id="ASIC008563-RA">
    <property type="protein sequence ID" value="ASIC008563-PA"/>
    <property type="gene ID" value="ASIC008563"/>
</dbReference>
<gene>
    <name evidence="2" type="ORF">ZHAS_00008563</name>
</gene>
<dbReference type="Proteomes" id="UP000030765">
    <property type="component" value="Unassembled WGS sequence"/>
</dbReference>
<evidence type="ECO:0000256" key="1">
    <source>
        <dbReference type="SAM" id="MobiDB-lite"/>
    </source>
</evidence>
<dbReference type="VEuPathDB" id="VectorBase:ASIC008563"/>
<evidence type="ECO:0000313" key="3">
    <source>
        <dbReference type="EnsemblMetazoa" id="ASIC008563-PA"/>
    </source>
</evidence>
<sequence length="55" mass="5929">MVRVAWPQVPLTANKMQPDAPRCQRIATLDRLSFAPSTPLLGGTDESGNGIGDDY</sequence>
<keyword evidence="4" id="KW-1185">Reference proteome</keyword>
<dbReference type="EMBL" id="KE525057">
    <property type="protein sequence ID" value="KFB41105.1"/>
    <property type="molecule type" value="Genomic_DNA"/>
</dbReference>
<proteinExistence type="predicted"/>
<organism evidence="2">
    <name type="scientific">Anopheles sinensis</name>
    <name type="common">Mosquito</name>
    <dbReference type="NCBI Taxonomy" id="74873"/>
    <lineage>
        <taxon>Eukaryota</taxon>
        <taxon>Metazoa</taxon>
        <taxon>Ecdysozoa</taxon>
        <taxon>Arthropoda</taxon>
        <taxon>Hexapoda</taxon>
        <taxon>Insecta</taxon>
        <taxon>Pterygota</taxon>
        <taxon>Neoptera</taxon>
        <taxon>Endopterygota</taxon>
        <taxon>Diptera</taxon>
        <taxon>Nematocera</taxon>
        <taxon>Culicoidea</taxon>
        <taxon>Culicidae</taxon>
        <taxon>Anophelinae</taxon>
        <taxon>Anopheles</taxon>
    </lineage>
</organism>
<name>A0A084VT11_ANOSI</name>